<organism evidence="4 5">
    <name type="scientific">Apiospora rasikravindrae</name>
    <dbReference type="NCBI Taxonomy" id="990691"/>
    <lineage>
        <taxon>Eukaryota</taxon>
        <taxon>Fungi</taxon>
        <taxon>Dikarya</taxon>
        <taxon>Ascomycota</taxon>
        <taxon>Pezizomycotina</taxon>
        <taxon>Sordariomycetes</taxon>
        <taxon>Xylariomycetidae</taxon>
        <taxon>Amphisphaeriales</taxon>
        <taxon>Apiosporaceae</taxon>
        <taxon>Apiospora</taxon>
    </lineage>
</organism>
<feature type="transmembrane region" description="Helical" evidence="2">
    <location>
        <begin position="317"/>
        <end position="334"/>
    </location>
</feature>
<evidence type="ECO:0000259" key="3">
    <source>
        <dbReference type="Pfam" id="PF01757"/>
    </source>
</evidence>
<dbReference type="InterPro" id="IPR050879">
    <property type="entry name" value="Acyltransferase_3"/>
</dbReference>
<feature type="transmembrane region" description="Helical" evidence="2">
    <location>
        <begin position="97"/>
        <end position="118"/>
    </location>
</feature>
<feature type="compositionally biased region" description="Pro residues" evidence="1">
    <location>
        <begin position="1"/>
        <end position="10"/>
    </location>
</feature>
<feature type="transmembrane region" description="Helical" evidence="2">
    <location>
        <begin position="236"/>
        <end position="254"/>
    </location>
</feature>
<feature type="domain" description="Acyltransferase 3" evidence="3">
    <location>
        <begin position="55"/>
        <end position="454"/>
    </location>
</feature>
<evidence type="ECO:0000256" key="2">
    <source>
        <dbReference type="SAM" id="Phobius"/>
    </source>
</evidence>
<keyword evidence="2" id="KW-0472">Membrane</keyword>
<keyword evidence="5" id="KW-1185">Reference proteome</keyword>
<name>A0ABR1U0V7_9PEZI</name>
<keyword evidence="2" id="KW-1133">Transmembrane helix</keyword>
<accession>A0ABR1U0V7</accession>
<feature type="region of interest" description="Disordered" evidence="1">
    <location>
        <begin position="1"/>
        <end position="33"/>
    </location>
</feature>
<feature type="transmembrane region" description="Helical" evidence="2">
    <location>
        <begin position="438"/>
        <end position="457"/>
    </location>
</feature>
<proteinExistence type="predicted"/>
<dbReference type="Proteomes" id="UP001444661">
    <property type="component" value="Unassembled WGS sequence"/>
</dbReference>
<sequence length="483" mass="53721">MSSPISPSPQPADYHQLAVSSNSSPDDGHSKEAETLLVEAELRESGDSLPTSPPNGLRGYAAFFVVWHHISLVWFSWDLHGGYAGSEMGYFLQLPIIRLAISGPPHVFVFFVISGYALSHKTLKLLRQGGKTEEAYATLASSAFRRHPRLFIPPEEGGGRMPRGAVKLMGPAPLATLGAQFGDYVRTTLEMIDPLGHRNDWTWIYNPALWTLPHEFRGSLLVYGALLALSRCKSSVRLLVTTGMAFWALYFVYWPEFLFLSGMLLADLRLHTRHHTQGQKGEDDEASSTLDVEWKPAITSRSSGWKSVIPTGWSNQYVHTTVQTVMYIFILYVLGAPEWRLGGAEAPGYVWLAQLVPSQYIAADRPSHFWPTIAAVALIFALDRSPLLQRLFTTPFARYLGRISYSLYLVHVPILHGLGYWAGKFFLETTGSETDSGYVLGVTAAAVVVWVVTIWAADLGWRYVDAPAVRFAGWVYRKVAVGR</sequence>
<evidence type="ECO:0000256" key="1">
    <source>
        <dbReference type="SAM" id="MobiDB-lite"/>
    </source>
</evidence>
<dbReference type="InterPro" id="IPR002656">
    <property type="entry name" value="Acyl_transf_3_dom"/>
</dbReference>
<dbReference type="PANTHER" id="PTHR23028">
    <property type="entry name" value="ACETYLTRANSFERASE"/>
    <property type="match status" value="1"/>
</dbReference>
<evidence type="ECO:0000313" key="4">
    <source>
        <dbReference type="EMBL" id="KAK8051589.1"/>
    </source>
</evidence>
<evidence type="ECO:0000313" key="5">
    <source>
        <dbReference type="Proteomes" id="UP001444661"/>
    </source>
</evidence>
<dbReference type="Pfam" id="PF01757">
    <property type="entry name" value="Acyl_transf_3"/>
    <property type="match status" value="1"/>
</dbReference>
<protein>
    <recommendedName>
        <fullName evidence="3">Acyltransferase 3 domain-containing protein</fullName>
    </recommendedName>
</protein>
<reference evidence="4 5" key="1">
    <citation type="submission" date="2023-01" db="EMBL/GenBank/DDBJ databases">
        <title>Analysis of 21 Apiospora genomes using comparative genomics revels a genus with tremendous synthesis potential of carbohydrate active enzymes and secondary metabolites.</title>
        <authorList>
            <person name="Sorensen T."/>
        </authorList>
    </citation>
    <scope>NUCLEOTIDE SEQUENCE [LARGE SCALE GENOMIC DNA]</scope>
    <source>
        <strain evidence="4 5">CBS 33761</strain>
    </source>
</reference>
<dbReference type="EMBL" id="JAQQWK010000002">
    <property type="protein sequence ID" value="KAK8051589.1"/>
    <property type="molecule type" value="Genomic_DNA"/>
</dbReference>
<dbReference type="PANTHER" id="PTHR23028:SF134">
    <property type="entry name" value="PUTATIVE (AFU_ORTHOLOGUE AFUA_4G08520)-RELATED"/>
    <property type="match status" value="1"/>
</dbReference>
<gene>
    <name evidence="4" type="ORF">PG993_002974</name>
</gene>
<feature type="transmembrane region" description="Helical" evidence="2">
    <location>
        <begin position="399"/>
        <end position="418"/>
    </location>
</feature>
<comment type="caution">
    <text evidence="4">The sequence shown here is derived from an EMBL/GenBank/DDBJ whole genome shotgun (WGS) entry which is preliminary data.</text>
</comment>
<keyword evidence="2" id="KW-0812">Transmembrane</keyword>